<comment type="caution">
    <text evidence="1">The sequence shown here is derived from an EMBL/GenBank/DDBJ whole genome shotgun (WGS) entry which is preliminary data.</text>
</comment>
<gene>
    <name evidence="1" type="ORF">QYF61_011051</name>
</gene>
<sequence length="345" mass="37340">MLSCIPEGWYNAESPEPGSAGAGVSRVSSVGGAGCSARSQWQEARAARQSRGAGRRGAAGSPALGTGALASGWWARSPLNASAGRFNCILFRLSAEQPQLSQPFLIGEVLQPPDHFCGPPLDLLQQVHVFPVLRAPELDAVLQVGSHQSRGEGQDHLPQPTGHASFDAAQDMVGFLGCKRTLLAHVQLFIHQYPQVLLHRAALNPFIPQLVLIPGVTLNQVQDLALALVEPPEVHMGLLLELVQVPLDGNPSLRHVNHTTQLGVILHPNLLRVHSILLHWAVDHYPLDMAIQPIPYPPNSPSIKSVSLQFRDKDVVGDHVKGLTEVQIGLYAEHDAIWSRPRVPQ</sequence>
<reference evidence="1 2" key="1">
    <citation type="journal article" date="2023" name="J. Hered.">
        <title>Chromosome-level genome of the wood stork (Mycteria americana) provides insight into avian chromosome evolution.</title>
        <authorList>
            <person name="Flamio R. Jr."/>
            <person name="Ramstad K.M."/>
        </authorList>
    </citation>
    <scope>NUCLEOTIDE SEQUENCE [LARGE SCALE GENOMIC DNA]</scope>
    <source>
        <strain evidence="1">JAX WOST 10</strain>
    </source>
</reference>
<evidence type="ECO:0000313" key="1">
    <source>
        <dbReference type="EMBL" id="KAK4816043.1"/>
    </source>
</evidence>
<proteinExistence type="predicted"/>
<keyword evidence="2" id="KW-1185">Reference proteome</keyword>
<name>A0AAN7MTZ5_MYCAM</name>
<dbReference type="EMBL" id="JAUNZN010000009">
    <property type="protein sequence ID" value="KAK4816043.1"/>
    <property type="molecule type" value="Genomic_DNA"/>
</dbReference>
<protein>
    <submittedName>
        <fullName evidence="1">Uncharacterized protein</fullName>
    </submittedName>
</protein>
<accession>A0AAN7MTZ5</accession>
<evidence type="ECO:0000313" key="2">
    <source>
        <dbReference type="Proteomes" id="UP001333110"/>
    </source>
</evidence>
<organism evidence="1 2">
    <name type="scientific">Mycteria americana</name>
    <name type="common">Wood stork</name>
    <dbReference type="NCBI Taxonomy" id="33587"/>
    <lineage>
        <taxon>Eukaryota</taxon>
        <taxon>Metazoa</taxon>
        <taxon>Chordata</taxon>
        <taxon>Craniata</taxon>
        <taxon>Vertebrata</taxon>
        <taxon>Euteleostomi</taxon>
        <taxon>Archelosauria</taxon>
        <taxon>Archosauria</taxon>
        <taxon>Dinosauria</taxon>
        <taxon>Saurischia</taxon>
        <taxon>Theropoda</taxon>
        <taxon>Coelurosauria</taxon>
        <taxon>Aves</taxon>
        <taxon>Neognathae</taxon>
        <taxon>Neoaves</taxon>
        <taxon>Aequornithes</taxon>
        <taxon>Ciconiiformes</taxon>
        <taxon>Ciconiidae</taxon>
        <taxon>Mycteria</taxon>
    </lineage>
</organism>
<dbReference type="AlphaFoldDB" id="A0AAN7MTZ5"/>
<dbReference type="Proteomes" id="UP001333110">
    <property type="component" value="Unassembled WGS sequence"/>
</dbReference>